<evidence type="ECO:0000313" key="3">
    <source>
        <dbReference type="Proteomes" id="UP001291623"/>
    </source>
</evidence>
<organism evidence="2 3">
    <name type="scientific">Anisodus tanguticus</name>
    <dbReference type="NCBI Taxonomy" id="243964"/>
    <lineage>
        <taxon>Eukaryota</taxon>
        <taxon>Viridiplantae</taxon>
        <taxon>Streptophyta</taxon>
        <taxon>Embryophyta</taxon>
        <taxon>Tracheophyta</taxon>
        <taxon>Spermatophyta</taxon>
        <taxon>Magnoliopsida</taxon>
        <taxon>eudicotyledons</taxon>
        <taxon>Gunneridae</taxon>
        <taxon>Pentapetalae</taxon>
        <taxon>asterids</taxon>
        <taxon>lamiids</taxon>
        <taxon>Solanales</taxon>
        <taxon>Solanaceae</taxon>
        <taxon>Solanoideae</taxon>
        <taxon>Hyoscyameae</taxon>
        <taxon>Anisodus</taxon>
    </lineage>
</organism>
<gene>
    <name evidence="2" type="ORF">RND71_042442</name>
</gene>
<name>A0AAE1QQN3_9SOLA</name>
<feature type="transmembrane region" description="Helical" evidence="1">
    <location>
        <begin position="80"/>
        <end position="102"/>
    </location>
</feature>
<keyword evidence="1" id="KW-0812">Transmembrane</keyword>
<evidence type="ECO:0000256" key="1">
    <source>
        <dbReference type="SAM" id="Phobius"/>
    </source>
</evidence>
<comment type="caution">
    <text evidence="2">The sequence shown here is derived from an EMBL/GenBank/DDBJ whole genome shotgun (WGS) entry which is preliminary data.</text>
</comment>
<sequence>MRTDRFRKFSASEREDFLQLKRSEREDFLQLERSERVDVIQLERSERDRSEEAYWAFLERLAFSLGGKALSFSLRGLGCSGALALAIACLFIMVNLEVIFNYGGEWTFESMRGSITFGKVMILAIDEYCNNLDFIRVQQIIVATPCGNLYEIEGDSDIMRLLEMINDDYYVINLFATEDCELAVDVSNFLNYVETAEPNFETAELPWG</sequence>
<keyword evidence="1" id="KW-0472">Membrane</keyword>
<protein>
    <submittedName>
        <fullName evidence="2">Uncharacterized protein</fullName>
    </submittedName>
</protein>
<keyword evidence="1" id="KW-1133">Transmembrane helix</keyword>
<reference evidence="2" key="1">
    <citation type="submission" date="2023-12" db="EMBL/GenBank/DDBJ databases">
        <title>Genome assembly of Anisodus tanguticus.</title>
        <authorList>
            <person name="Wang Y.-J."/>
        </authorList>
    </citation>
    <scope>NUCLEOTIDE SEQUENCE</scope>
    <source>
        <strain evidence="2">KB-2021</strain>
        <tissue evidence="2">Leaf</tissue>
    </source>
</reference>
<accession>A0AAE1QQN3</accession>
<proteinExistence type="predicted"/>
<dbReference type="Proteomes" id="UP001291623">
    <property type="component" value="Unassembled WGS sequence"/>
</dbReference>
<evidence type="ECO:0000313" key="2">
    <source>
        <dbReference type="EMBL" id="KAK4337955.1"/>
    </source>
</evidence>
<dbReference type="EMBL" id="JAVYJV010000024">
    <property type="protein sequence ID" value="KAK4337955.1"/>
    <property type="molecule type" value="Genomic_DNA"/>
</dbReference>
<keyword evidence="3" id="KW-1185">Reference proteome</keyword>
<dbReference type="AlphaFoldDB" id="A0AAE1QQN3"/>